<accession>A0A9W6P9W8</accession>
<dbReference type="Pfam" id="PF08220">
    <property type="entry name" value="HTH_DeoR"/>
    <property type="match status" value="1"/>
</dbReference>
<dbReference type="InterPro" id="IPR036390">
    <property type="entry name" value="WH_DNA-bd_sf"/>
</dbReference>
<dbReference type="GO" id="GO:0003700">
    <property type="term" value="F:DNA-binding transcription factor activity"/>
    <property type="evidence" value="ECO:0007669"/>
    <property type="project" value="InterPro"/>
</dbReference>
<evidence type="ECO:0000259" key="4">
    <source>
        <dbReference type="PROSITE" id="PS51000"/>
    </source>
</evidence>
<dbReference type="InterPro" id="IPR014036">
    <property type="entry name" value="DeoR-like_C"/>
</dbReference>
<dbReference type="InterPro" id="IPR050313">
    <property type="entry name" value="Carb_Metab_HTH_regulators"/>
</dbReference>
<dbReference type="InterPro" id="IPR018356">
    <property type="entry name" value="Tscrpt_reg_HTH_DeoR_CS"/>
</dbReference>
<dbReference type="PANTHER" id="PTHR30363:SF44">
    <property type="entry name" value="AGA OPERON TRANSCRIPTIONAL REPRESSOR-RELATED"/>
    <property type="match status" value="1"/>
</dbReference>
<dbReference type="InterPro" id="IPR037171">
    <property type="entry name" value="NagB/RpiA_transferase-like"/>
</dbReference>
<keyword evidence="6" id="KW-1185">Reference proteome</keyword>
<dbReference type="Gene3D" id="1.10.10.10">
    <property type="entry name" value="Winged helix-like DNA-binding domain superfamily/Winged helix DNA-binding domain"/>
    <property type="match status" value="1"/>
</dbReference>
<dbReference type="EMBL" id="BSQG01000013">
    <property type="protein sequence ID" value="GLU50335.1"/>
    <property type="molecule type" value="Genomic_DNA"/>
</dbReference>
<evidence type="ECO:0000256" key="2">
    <source>
        <dbReference type="ARBA" id="ARBA00023125"/>
    </source>
</evidence>
<dbReference type="PRINTS" id="PR00037">
    <property type="entry name" value="HTHLACR"/>
</dbReference>
<dbReference type="GO" id="GO:0003677">
    <property type="term" value="F:DNA binding"/>
    <property type="evidence" value="ECO:0007669"/>
    <property type="project" value="UniProtKB-KW"/>
</dbReference>
<evidence type="ECO:0000256" key="3">
    <source>
        <dbReference type="ARBA" id="ARBA00023163"/>
    </source>
</evidence>
<dbReference type="SMART" id="SM00420">
    <property type="entry name" value="HTH_DEOR"/>
    <property type="match status" value="1"/>
</dbReference>
<dbReference type="SUPFAM" id="SSF100950">
    <property type="entry name" value="NagB/RpiA/CoA transferase-like"/>
    <property type="match status" value="1"/>
</dbReference>
<comment type="caution">
    <text evidence="5">The sequence shown here is derived from an EMBL/GenBank/DDBJ whole genome shotgun (WGS) entry which is preliminary data.</text>
</comment>
<dbReference type="PANTHER" id="PTHR30363">
    <property type="entry name" value="HTH-TYPE TRANSCRIPTIONAL REGULATOR SRLR-RELATED"/>
    <property type="match status" value="1"/>
</dbReference>
<sequence>MLPDERRTLILTLLEGTEVLRPNDIAEQTGVSAETVRRDLVALEREGAVRRVYGGVARGQRLSRSSEPLRAEREGFQQRAKNEIGAVAASLVGEEDTLFMDVGTTVLAVARRLPDTFRGRILTNSITVAAAFTDRPGVDVHLAGGRLRHDELVVSGADTEAQVRKFYPDIAVIGSGGAHPVIGLTDYHVDEIAVRLAAVKNASRVYVLADSSKLGHVALRKVCDWDAVTAIITDSEADPELIAEFREAGTTVYAGRAPDPDEGGGQR</sequence>
<dbReference type="Pfam" id="PF00455">
    <property type="entry name" value="DeoRC"/>
    <property type="match status" value="1"/>
</dbReference>
<dbReference type="InterPro" id="IPR001034">
    <property type="entry name" value="DeoR_HTH"/>
</dbReference>
<organism evidence="5 6">
    <name type="scientific">Nocardiopsis ansamitocini</name>
    <dbReference type="NCBI Taxonomy" id="1670832"/>
    <lineage>
        <taxon>Bacteria</taxon>
        <taxon>Bacillati</taxon>
        <taxon>Actinomycetota</taxon>
        <taxon>Actinomycetes</taxon>
        <taxon>Streptosporangiales</taxon>
        <taxon>Nocardiopsidaceae</taxon>
        <taxon>Nocardiopsis</taxon>
    </lineage>
</organism>
<dbReference type="Proteomes" id="UP001165092">
    <property type="component" value="Unassembled WGS sequence"/>
</dbReference>
<reference evidence="5" key="1">
    <citation type="submission" date="2023-02" db="EMBL/GenBank/DDBJ databases">
        <title>Nocardiopsis ansamitocini NBRC 112285.</title>
        <authorList>
            <person name="Ichikawa N."/>
            <person name="Sato H."/>
            <person name="Tonouchi N."/>
        </authorList>
    </citation>
    <scope>NUCLEOTIDE SEQUENCE</scope>
    <source>
        <strain evidence="5">NBRC 112285</strain>
    </source>
</reference>
<dbReference type="SMART" id="SM01134">
    <property type="entry name" value="DeoRC"/>
    <property type="match status" value="1"/>
</dbReference>
<keyword evidence="2" id="KW-0238">DNA-binding</keyword>
<evidence type="ECO:0000313" key="5">
    <source>
        <dbReference type="EMBL" id="GLU50335.1"/>
    </source>
</evidence>
<keyword evidence="1" id="KW-0805">Transcription regulation</keyword>
<name>A0A9W6P9W8_9ACTN</name>
<dbReference type="SUPFAM" id="SSF46785">
    <property type="entry name" value="Winged helix' DNA-binding domain"/>
    <property type="match status" value="1"/>
</dbReference>
<protein>
    <submittedName>
        <fullName evidence="5">DeoR family transcriptional regulator</fullName>
    </submittedName>
</protein>
<evidence type="ECO:0000313" key="6">
    <source>
        <dbReference type="Proteomes" id="UP001165092"/>
    </source>
</evidence>
<dbReference type="PROSITE" id="PS00894">
    <property type="entry name" value="HTH_DEOR_1"/>
    <property type="match status" value="1"/>
</dbReference>
<proteinExistence type="predicted"/>
<gene>
    <name evidence="5" type="primary">fruR</name>
    <name evidence="5" type="ORF">Nans01_46860</name>
</gene>
<dbReference type="AlphaFoldDB" id="A0A9W6P9W8"/>
<feature type="domain" description="HTH deoR-type" evidence="4">
    <location>
        <begin position="3"/>
        <end position="58"/>
    </location>
</feature>
<keyword evidence="3" id="KW-0804">Transcription</keyword>
<dbReference type="InterPro" id="IPR036388">
    <property type="entry name" value="WH-like_DNA-bd_sf"/>
</dbReference>
<dbReference type="PROSITE" id="PS51000">
    <property type="entry name" value="HTH_DEOR_2"/>
    <property type="match status" value="1"/>
</dbReference>
<evidence type="ECO:0000256" key="1">
    <source>
        <dbReference type="ARBA" id="ARBA00023015"/>
    </source>
</evidence>